<evidence type="ECO:0000256" key="9">
    <source>
        <dbReference type="ARBA" id="ARBA00023224"/>
    </source>
</evidence>
<evidence type="ECO:0000259" key="11">
    <source>
        <dbReference type="PROSITE" id="PS50262"/>
    </source>
</evidence>
<evidence type="ECO:0000313" key="13">
    <source>
        <dbReference type="Proteomes" id="UP000759131"/>
    </source>
</evidence>
<dbReference type="SUPFAM" id="SSF81321">
    <property type="entry name" value="Family A G protein-coupled receptor-like"/>
    <property type="match status" value="2"/>
</dbReference>
<feature type="domain" description="G-protein coupled receptors family 1 profile" evidence="11">
    <location>
        <begin position="1"/>
        <end position="203"/>
    </location>
</feature>
<keyword evidence="4 10" id="KW-0812">Transmembrane</keyword>
<evidence type="ECO:0000256" key="2">
    <source>
        <dbReference type="ARBA" id="ARBA00010663"/>
    </source>
</evidence>
<evidence type="ECO:0000256" key="7">
    <source>
        <dbReference type="ARBA" id="ARBA00023136"/>
    </source>
</evidence>
<reference evidence="12" key="1">
    <citation type="submission" date="2020-11" db="EMBL/GenBank/DDBJ databases">
        <authorList>
            <person name="Tran Van P."/>
        </authorList>
    </citation>
    <scope>NUCLEOTIDE SEQUENCE</scope>
</reference>
<sequence>MVLFSHSSAEIKYRLTLTKVRGYNVIILLVTYMLPIVSMSYTYFRVGRELWGSQSIGECTAKQMESIKSKRKIVKMMMMVVAIFGVCIPKRLLYNVIILLVTYMLPIVSMSYTYFRVGRELWGSQSIGECTAKQMESIKSKRKIVKMMMMVVAIFGICWAPYHVYFLLMHHYPEIISSDYVQHIYLSIYWLAMSNSIYNPFVYCWMNSRGIYN</sequence>
<proteinExistence type="inferred from homology"/>
<dbReference type="EMBL" id="CAJPIZ010003466">
    <property type="protein sequence ID" value="CAG2106386.1"/>
    <property type="molecule type" value="Genomic_DNA"/>
</dbReference>
<dbReference type="PROSITE" id="PS50262">
    <property type="entry name" value="G_PROTEIN_RECEP_F1_2"/>
    <property type="match status" value="1"/>
</dbReference>
<evidence type="ECO:0000256" key="5">
    <source>
        <dbReference type="ARBA" id="ARBA00022989"/>
    </source>
</evidence>
<dbReference type="EMBL" id="OC858041">
    <property type="protein sequence ID" value="CAD7625956.1"/>
    <property type="molecule type" value="Genomic_DNA"/>
</dbReference>
<dbReference type="PRINTS" id="PR00237">
    <property type="entry name" value="GPCRRHODOPSN"/>
</dbReference>
<protein>
    <recommendedName>
        <fullName evidence="11">G-protein coupled receptors family 1 profile domain-containing protein</fullName>
    </recommendedName>
</protein>
<dbReference type="Gene3D" id="1.20.1070.10">
    <property type="entry name" value="Rhodopsin 7-helix transmembrane proteins"/>
    <property type="match status" value="2"/>
</dbReference>
<evidence type="ECO:0000256" key="4">
    <source>
        <dbReference type="ARBA" id="ARBA00022692"/>
    </source>
</evidence>
<dbReference type="GO" id="GO:0005886">
    <property type="term" value="C:plasma membrane"/>
    <property type="evidence" value="ECO:0007669"/>
    <property type="project" value="UniProtKB-SubCell"/>
</dbReference>
<feature type="transmembrane region" description="Helical" evidence="10">
    <location>
        <begin position="23"/>
        <end position="44"/>
    </location>
</feature>
<evidence type="ECO:0000256" key="3">
    <source>
        <dbReference type="ARBA" id="ARBA00022475"/>
    </source>
</evidence>
<evidence type="ECO:0000313" key="12">
    <source>
        <dbReference type="EMBL" id="CAD7625956.1"/>
    </source>
</evidence>
<dbReference type="Pfam" id="PF00001">
    <property type="entry name" value="7tm_1"/>
    <property type="match status" value="2"/>
</dbReference>
<dbReference type="GO" id="GO:0004995">
    <property type="term" value="F:tachykinin receptor activity"/>
    <property type="evidence" value="ECO:0007669"/>
    <property type="project" value="InterPro"/>
</dbReference>
<evidence type="ECO:0000256" key="8">
    <source>
        <dbReference type="ARBA" id="ARBA00023170"/>
    </source>
</evidence>
<evidence type="ECO:0000256" key="10">
    <source>
        <dbReference type="SAM" id="Phobius"/>
    </source>
</evidence>
<dbReference type="PANTHER" id="PTHR46925:SF2">
    <property type="entry name" value="G-PROTEIN COUPLED RECEPTOR TKR-1-RELATED"/>
    <property type="match status" value="1"/>
</dbReference>
<comment type="subcellular location">
    <subcellularLocation>
        <location evidence="1">Cell membrane</location>
        <topology evidence="1">Multi-pass membrane protein</topology>
    </subcellularLocation>
</comment>
<dbReference type="Proteomes" id="UP000759131">
    <property type="component" value="Unassembled WGS sequence"/>
</dbReference>
<keyword evidence="8" id="KW-0675">Receptor</keyword>
<keyword evidence="9" id="KW-0807">Transducer</keyword>
<name>A0A7R9PYZ3_9ACAR</name>
<organism evidence="12">
    <name type="scientific">Medioppia subpectinata</name>
    <dbReference type="NCBI Taxonomy" id="1979941"/>
    <lineage>
        <taxon>Eukaryota</taxon>
        <taxon>Metazoa</taxon>
        <taxon>Ecdysozoa</taxon>
        <taxon>Arthropoda</taxon>
        <taxon>Chelicerata</taxon>
        <taxon>Arachnida</taxon>
        <taxon>Acari</taxon>
        <taxon>Acariformes</taxon>
        <taxon>Sarcoptiformes</taxon>
        <taxon>Oribatida</taxon>
        <taxon>Brachypylina</taxon>
        <taxon>Oppioidea</taxon>
        <taxon>Oppiidae</taxon>
        <taxon>Medioppia</taxon>
    </lineage>
</organism>
<keyword evidence="6" id="KW-0297">G-protein coupled receptor</keyword>
<dbReference type="PANTHER" id="PTHR46925">
    <property type="entry name" value="G-PROTEIN COUPLED RECEPTOR TKR-1-RELATED"/>
    <property type="match status" value="1"/>
</dbReference>
<dbReference type="AlphaFoldDB" id="A0A7R9PYZ3"/>
<accession>A0A7R9PYZ3</accession>
<keyword evidence="3" id="KW-1003">Cell membrane</keyword>
<gene>
    <name evidence="12" type="ORF">OSB1V03_LOCUS6389</name>
</gene>
<feature type="transmembrane region" description="Helical" evidence="10">
    <location>
        <begin position="184"/>
        <end position="206"/>
    </location>
</feature>
<keyword evidence="5 10" id="KW-1133">Transmembrane helix</keyword>
<dbReference type="InterPro" id="IPR000276">
    <property type="entry name" value="GPCR_Rhodpsn"/>
</dbReference>
<feature type="transmembrane region" description="Helical" evidence="10">
    <location>
        <begin position="97"/>
        <end position="115"/>
    </location>
</feature>
<dbReference type="OrthoDB" id="5981855at2759"/>
<dbReference type="InterPro" id="IPR001681">
    <property type="entry name" value="Neurokn_rcpt"/>
</dbReference>
<dbReference type="InterPro" id="IPR017452">
    <property type="entry name" value="GPCR_Rhodpsn_7TM"/>
</dbReference>
<evidence type="ECO:0000256" key="6">
    <source>
        <dbReference type="ARBA" id="ARBA00023040"/>
    </source>
</evidence>
<comment type="similarity">
    <text evidence="2">Belongs to the G-protein coupled receptor 1 family.</text>
</comment>
<keyword evidence="7 10" id="KW-0472">Membrane</keyword>
<evidence type="ECO:0000256" key="1">
    <source>
        <dbReference type="ARBA" id="ARBA00004651"/>
    </source>
</evidence>
<keyword evidence="13" id="KW-1185">Reference proteome</keyword>
<feature type="transmembrane region" description="Helical" evidence="10">
    <location>
        <begin position="144"/>
        <end position="164"/>
    </location>
</feature>